<dbReference type="Gene3D" id="2.30.29.30">
    <property type="entry name" value="Pleckstrin-homology domain (PH domain)/Phosphotyrosine-binding domain (PTB)"/>
    <property type="match status" value="1"/>
</dbReference>
<evidence type="ECO:0000313" key="6">
    <source>
        <dbReference type="Proteomes" id="UP000094236"/>
    </source>
</evidence>
<dbReference type="PANTHER" id="PTHR10194">
    <property type="entry name" value="RAS GTPASE-ACTIVATING PROTEINS"/>
    <property type="match status" value="1"/>
</dbReference>
<evidence type="ECO:0000259" key="4">
    <source>
        <dbReference type="PROSITE" id="PS50018"/>
    </source>
</evidence>
<evidence type="ECO:0000256" key="1">
    <source>
        <dbReference type="ARBA" id="ARBA00022468"/>
    </source>
</evidence>
<dbReference type="InterPro" id="IPR036865">
    <property type="entry name" value="CRAL-TRIO_dom_sf"/>
</dbReference>
<dbReference type="Proteomes" id="UP000094236">
    <property type="component" value="Unassembled WGS sequence"/>
</dbReference>
<evidence type="ECO:0000313" key="5">
    <source>
        <dbReference type="EMBL" id="ODV97042.1"/>
    </source>
</evidence>
<dbReference type="Gene3D" id="3.40.525.10">
    <property type="entry name" value="CRAL-TRIO lipid binding domain"/>
    <property type="match status" value="1"/>
</dbReference>
<dbReference type="InterPro" id="IPR008936">
    <property type="entry name" value="Rho_GTPase_activation_prot"/>
</dbReference>
<dbReference type="EMBL" id="KV454012">
    <property type="protein sequence ID" value="ODV97042.1"/>
    <property type="molecule type" value="Genomic_DNA"/>
</dbReference>
<dbReference type="InterPro" id="IPR001251">
    <property type="entry name" value="CRAL-TRIO_dom"/>
</dbReference>
<protein>
    <recommendedName>
        <fullName evidence="4">Ras-GAP domain-containing protein</fullName>
    </recommendedName>
</protein>
<dbReference type="SMART" id="SM00323">
    <property type="entry name" value="RasGAP"/>
    <property type="match status" value="1"/>
</dbReference>
<organism evidence="5 6">
    <name type="scientific">Pachysolen tannophilus NRRL Y-2460</name>
    <dbReference type="NCBI Taxonomy" id="669874"/>
    <lineage>
        <taxon>Eukaryota</taxon>
        <taxon>Fungi</taxon>
        <taxon>Dikarya</taxon>
        <taxon>Ascomycota</taxon>
        <taxon>Saccharomycotina</taxon>
        <taxon>Pichiomycetes</taxon>
        <taxon>Pachysolenaceae</taxon>
        <taxon>Pachysolen</taxon>
    </lineage>
</organism>
<keyword evidence="1" id="KW-0343">GTPase activation</keyword>
<keyword evidence="2" id="KW-0597">Phosphoprotein</keyword>
<dbReference type="InterPro" id="IPR011993">
    <property type="entry name" value="PH-like_dom_sf"/>
</dbReference>
<dbReference type="OrthoDB" id="28245at2759"/>
<sequence length="2679" mass="303909">MGLIWDKSNIPAGSLVESIYSRIGPQLPLKSGLTVSELEIDVFFVRSRNTLLKIAETDKFSDMIRCTCSILEEINAYDKYVPLVDRKKLSLRSILVMLRLLSDLLEVNWNTMEETSVKYIKKDYNSNELSSVAGIGSSASRVYYHTVRPKKLDDDTMNKALAIIANLKSGRAVLEKINEMKGNENFEPNHIHQSLIDSIDLNCESILRYLAASNPGNFLFFLKSQLIEKQSTPITNININANYYQYADLLSLIYFDENLIISYLKKLASEIEAIKLETHQQLVLLFLTESIRFWILSNPQQYVKAVNSTNSELSNVSDKIFESLFKKFDLNFQYFESLSVFLIFTLLISPTSLDHFMNANKLKVFAPRTNQQLFLKEIIKQVTIKGPKLTAATRCIVNVMIIAGSTKKYNPDSQLVKFSFHYSELLYDTLSMDNPCTYIAGAVTTLVDSLRVDYFVAATILLGDQFINKVIKQVKDPEISLPIMKIISGGLRALSTNPDAKKYFIIYLDQCSNELREFILKAAELVIKDSNSQRIAASASIPSSSPPLVSAYSSPVSPLVTEKPSTLKDDSSAFSSTSKDSSSGSSISGGNVFPHHHRLPPKPHKKDSISNFRLLKNKRESKKQTLYRSSSLSAQQLVTQSIAHSSGSTSTLSPIEICDTLVLYKTILVNLLAVYRAKPLAYLFPEGATEEFFNDLIKNPVFCKNCFTKVEELISPIVYLVAEDDSNIVDAASLFSLGFLEKLRSAKSFGAKMFFVGACSYNILAVSNLLGESLETQLPVNKVKEVLDFLVTLMEGKYNGMNSELSPISSLEDIHQASICQEINESLERAFLATFLLPDLDIFRLTRRALKYFILEADANFHEDRCYADVNMTLYKSINDDASVITGLVALQRKMKKLYIDKVRPTSGVIETWLKLFSKWQSVVEQDKDDSFYANNLASASGIFLTNSFKDKKLREEFLEKIDTFITQKMQLLESANLRIRETAREVLSSEMHPLCFKFVVAAMVKQTAEIKKKDVTALTETDLSLIEQYISIVRYYFTADPQYVYSLVSDLYLSTLIFVQILDSIPDSFHVLKIKLKLGKVCQFIDSCKAKMSTWGLIKYRNIFARRFLEWTEKGLMHESGEKNKVTKVLLIAKKTSSTLIPSDTKEKREMDLLYFDVGVESLKVMVGLLESLPLEAPQATHEKELIRSKKVVFGNYFSLLYRILEKYNGINSAEMGLSLKHKINIVVDSAVLGLANLIQSNVDVGLEFALPLSYNQSRKIRLSLLKVFANIVDRVNVYDNPDIENARIFHECSQLIAKNLPLAVSIAESCPNSDIDTLALSLLSISDNKIQILDTVCALLKREISNVKNEKNLLRYNTVATRMLALYCKRGGLDYLQRVLKPTLLKIAESKQNIDIDKLSIDDPSSQEKLDVFMESLHELVNSIVGSIEYLPNDFKYISSVIYETTGSILPDSKTYSVSAFMFLRFIVPAIVTPESSEIINFIPDAQFKKSCLQLARVIQILANSSITSIKSPLLLSRMNELTILHVQITNFLKEVAKFTPKTDFIDPVNVTENFDFRFLHRFFYNYAQKIRECYLSYPDISIEEKIEVFSKFDNYLCALGQPHMLYGHQIPESIKENSKEGENSLYEFMSKFSMREFDSSEESLVHETISSDGTPTIVLNYCSLKSASAEDSELLMYYIFHVASKIWDSKFYIVIDCTGFNGTVEFFKAIDKLAQLYVTDIMRKNLDRIYYYNVSQKYFGILLQNLKMLEVSSFLDHSKDIFHFASCFDSNKIGFGLSASSTAVGDDSRVVFNDVSLYEPLQKRFVPVTIKIGDEFLQIGFRQPTKFKVCNVMKSLTITDIYRISDLSGAEASSITGVPDEICITNSIDGSQLILASPKKIEIMRTIYFSKTRNTSLSHKEEYNITRIEFWIGELINIDFVGLLSDDEEIRKVAYTLLCSLSKSFRIDLGRRMQSSSSVNFPQDNASYVIKTAKTLAENHKNYSYDIVNGFFAAYKNSASYQRPSTIMYVSAFIQDVFKNINLLDEEFQDEKASALLRKFIEVSIMHKENLVIFQRYVWSKLALQDGIAFILIKEVVGAAIDREAEGKPWDDIISLLTLTPTVEVCGKVVTRLRELSHIPKPENESSIFTHTSWIEITVLVNACVTLFFDSLFFSEMFMADILYISTIYMDMGPKELRVSLHKLVVNVMNSFLSKDDLSEENKNQIISIISNFYDDRTKLLLGLNRDGYTTNLIENDANIIQKISALETYCESLIKFISVSGDIADRNKWRARWNSYAVDAAFRDNSMLQDRAFLLLGTLASYGVTDMLVGKVLITTVGFCQQIPDIKSFNLIICALYTLGRVVEGLSPSSPYTERFYWLSLTLNYADSELFAQTSIQLLAKSLEAIDKRGKFVNGDLIEGLFKKREIFSSVIEDYEKSFDLAVTPENLDLIVISIFIRGLQERHTKHSAFTALLISFKVRAKNAILKSKITNGPIDDRCFSYLVIIFILVKSDNELLDYMKQASIENLELIKLDDHISIPKVLVDFLLSNSDFPVLTLMKGTIYQSSAAASELSNYRFLLMYKYISERSERLRWLLYPEIKNLLRKVCTNTSTQLLLNCAYDISSDAIKSSKYQRLEEFAEELNELVKNYNLVGAKDMRFAECNLFILNDRINGAVIPTLIKMINTILSSVLDDD</sequence>
<name>A0A1E4TZ60_PACTA</name>
<dbReference type="InterPro" id="IPR039360">
    <property type="entry name" value="Ras_GTPase"/>
</dbReference>
<feature type="compositionally biased region" description="Basic residues" evidence="3">
    <location>
        <begin position="594"/>
        <end position="605"/>
    </location>
</feature>
<dbReference type="STRING" id="669874.A0A1E4TZ60"/>
<evidence type="ECO:0000256" key="3">
    <source>
        <dbReference type="SAM" id="MobiDB-lite"/>
    </source>
</evidence>
<dbReference type="PROSITE" id="PS50018">
    <property type="entry name" value="RAS_GTPASE_ACTIV_2"/>
    <property type="match status" value="1"/>
</dbReference>
<evidence type="ECO:0000256" key="2">
    <source>
        <dbReference type="ARBA" id="ARBA00022553"/>
    </source>
</evidence>
<gene>
    <name evidence="5" type="ORF">PACTADRAFT_15542</name>
</gene>
<dbReference type="PANTHER" id="PTHR10194:SF142">
    <property type="entry name" value="NEUROFIBROMIN"/>
    <property type="match status" value="1"/>
</dbReference>
<dbReference type="Pfam" id="PF13716">
    <property type="entry name" value="CRAL_TRIO_2"/>
    <property type="match status" value="1"/>
</dbReference>
<dbReference type="InterPro" id="IPR001936">
    <property type="entry name" value="RasGAP_dom"/>
</dbReference>
<dbReference type="GO" id="GO:0005096">
    <property type="term" value="F:GTPase activator activity"/>
    <property type="evidence" value="ECO:0007669"/>
    <property type="project" value="UniProtKB-KW"/>
</dbReference>
<feature type="domain" description="Ras-GAP" evidence="4">
    <location>
        <begin position="1316"/>
        <end position="1506"/>
    </location>
</feature>
<dbReference type="SUPFAM" id="SSF48350">
    <property type="entry name" value="GTPase activation domain, GAP"/>
    <property type="match status" value="1"/>
</dbReference>
<proteinExistence type="predicted"/>
<feature type="region of interest" description="Disordered" evidence="3">
    <location>
        <begin position="560"/>
        <end position="610"/>
    </location>
</feature>
<reference evidence="6" key="1">
    <citation type="submission" date="2016-05" db="EMBL/GenBank/DDBJ databases">
        <title>Comparative genomics of biotechnologically important yeasts.</title>
        <authorList>
            <consortium name="DOE Joint Genome Institute"/>
            <person name="Riley R."/>
            <person name="Haridas S."/>
            <person name="Wolfe K.H."/>
            <person name="Lopes M.R."/>
            <person name="Hittinger C.T."/>
            <person name="Goker M."/>
            <person name="Salamov A."/>
            <person name="Wisecaver J."/>
            <person name="Long T.M."/>
            <person name="Aerts A.L."/>
            <person name="Barry K."/>
            <person name="Choi C."/>
            <person name="Clum A."/>
            <person name="Coughlan A.Y."/>
            <person name="Deshpande S."/>
            <person name="Douglass A.P."/>
            <person name="Hanson S.J."/>
            <person name="Klenk H.-P."/>
            <person name="Labutti K."/>
            <person name="Lapidus A."/>
            <person name="Lindquist E."/>
            <person name="Lipzen A."/>
            <person name="Meier-Kolthoff J.P."/>
            <person name="Ohm R.A."/>
            <person name="Otillar R.P."/>
            <person name="Pangilinan J."/>
            <person name="Peng Y."/>
            <person name="Rokas A."/>
            <person name="Rosa C.A."/>
            <person name="Scheuner C."/>
            <person name="Sibirny A.A."/>
            <person name="Slot J.C."/>
            <person name="Stielow J.B."/>
            <person name="Sun H."/>
            <person name="Kurtzman C.P."/>
            <person name="Blackwell M."/>
            <person name="Grigoriev I.V."/>
            <person name="Jeffries T.W."/>
        </authorList>
    </citation>
    <scope>NUCLEOTIDE SEQUENCE [LARGE SCALE GENOMIC DNA]</scope>
    <source>
        <strain evidence="6">NRRL Y-2460</strain>
    </source>
</reference>
<dbReference type="Gene3D" id="1.10.506.10">
    <property type="entry name" value="GTPase Activation - p120gap, domain 1"/>
    <property type="match status" value="2"/>
</dbReference>
<accession>A0A1E4TZ60</accession>
<keyword evidence="6" id="KW-1185">Reference proteome</keyword>
<dbReference type="Pfam" id="PF00616">
    <property type="entry name" value="RasGAP"/>
    <property type="match status" value="1"/>
</dbReference>
<feature type="compositionally biased region" description="Low complexity" evidence="3">
    <location>
        <begin position="572"/>
        <end position="590"/>
    </location>
</feature>